<proteinExistence type="predicted"/>
<keyword evidence="2" id="KW-1185">Reference proteome</keyword>
<organism evidence="1 2">
    <name type="scientific">Selenomonas flueggei ATCC 43531</name>
    <dbReference type="NCBI Taxonomy" id="638302"/>
    <lineage>
        <taxon>Bacteria</taxon>
        <taxon>Bacillati</taxon>
        <taxon>Bacillota</taxon>
        <taxon>Negativicutes</taxon>
        <taxon>Selenomonadales</taxon>
        <taxon>Selenomonadaceae</taxon>
        <taxon>Selenomonas</taxon>
    </lineage>
</organism>
<dbReference type="AlphaFoldDB" id="C4V5Q1"/>
<accession>C4V5Q1</accession>
<evidence type="ECO:0000313" key="2">
    <source>
        <dbReference type="Proteomes" id="UP000005309"/>
    </source>
</evidence>
<sequence length="87" mass="9799">MNAEFSKTLPDNDGPELTDEQLKIMNLVLSHKGTRGGSRKALYIQGREEERVSALRNLMDSMRLTLPQAMDALKIPSSEYEKYASVI</sequence>
<evidence type="ECO:0000313" key="1">
    <source>
        <dbReference type="EMBL" id="EEQ47818.1"/>
    </source>
</evidence>
<dbReference type="Proteomes" id="UP000005309">
    <property type="component" value="Unassembled WGS sequence"/>
</dbReference>
<comment type="caution">
    <text evidence="1">The sequence shown here is derived from an EMBL/GenBank/DDBJ whole genome shotgun (WGS) entry which is preliminary data.</text>
</comment>
<name>C4V5Q1_9FIRM</name>
<dbReference type="STRING" id="638302.HMPREF0908_1845"/>
<dbReference type="HOGENOM" id="CLU_2481542_0_0_9"/>
<reference evidence="1 2" key="1">
    <citation type="submission" date="2009-04" db="EMBL/GenBank/DDBJ databases">
        <authorList>
            <person name="Qin X."/>
            <person name="Bachman B."/>
            <person name="Battles P."/>
            <person name="Bell A."/>
            <person name="Bess C."/>
            <person name="Bickham C."/>
            <person name="Chaboub L."/>
            <person name="Chen D."/>
            <person name="Coyle M."/>
            <person name="Deiros D.R."/>
            <person name="Dinh H."/>
            <person name="Forbes L."/>
            <person name="Fowler G."/>
            <person name="Francisco L."/>
            <person name="Fu Q."/>
            <person name="Gubbala S."/>
            <person name="Hale W."/>
            <person name="Han Y."/>
            <person name="Hemphill L."/>
            <person name="Highlander S.K."/>
            <person name="Hirani K."/>
            <person name="Hogues M."/>
            <person name="Jackson L."/>
            <person name="Jakkamsetti A."/>
            <person name="Javaid M."/>
            <person name="Jiang H."/>
            <person name="Korchina V."/>
            <person name="Kovar C."/>
            <person name="Lara F."/>
            <person name="Lee S."/>
            <person name="Mata R."/>
            <person name="Mathew T."/>
            <person name="Moen C."/>
            <person name="Morales K."/>
            <person name="Munidasa M."/>
            <person name="Nazareth L."/>
            <person name="Ngo R."/>
            <person name="Nguyen L."/>
            <person name="Okwuonu G."/>
            <person name="Ongeri F."/>
            <person name="Patil S."/>
            <person name="Petrosino J."/>
            <person name="Pham C."/>
            <person name="Pham P."/>
            <person name="Pu L.-L."/>
            <person name="Puazo M."/>
            <person name="Raj R."/>
            <person name="Reid J."/>
            <person name="Rouhana J."/>
            <person name="Saada N."/>
            <person name="Shang Y."/>
            <person name="Simmons D."/>
            <person name="Thornton R."/>
            <person name="Warren J."/>
            <person name="Weissenberger G."/>
            <person name="Zhang J."/>
            <person name="Zhang L."/>
            <person name="Zhou C."/>
            <person name="Zhu D."/>
            <person name="Muzny D."/>
            <person name="Worley K."/>
            <person name="Gibbs R."/>
        </authorList>
    </citation>
    <scope>NUCLEOTIDE SEQUENCE [LARGE SCALE GENOMIC DNA]</scope>
    <source>
        <strain evidence="1 2">ATCC 43531</strain>
    </source>
</reference>
<dbReference type="RefSeq" id="WP_006690972.1">
    <property type="nucleotide sequence ID" value="NZ_GG694008.1"/>
</dbReference>
<dbReference type="EMBL" id="ACLA01000032">
    <property type="protein sequence ID" value="EEQ47818.1"/>
    <property type="molecule type" value="Genomic_DNA"/>
</dbReference>
<protein>
    <submittedName>
        <fullName evidence="1">Uncharacterized protein</fullName>
    </submittedName>
</protein>
<gene>
    <name evidence="1" type="ORF">HMPREF0908_1845</name>
</gene>